<accession>T1AXR8</accession>
<comment type="caution">
    <text evidence="2">The sequence shown here is derived from an EMBL/GenBank/DDBJ whole genome shotgun (WGS) entry which is preliminary data.</text>
</comment>
<reference evidence="2" key="2">
    <citation type="journal article" date="2014" name="ISME J.">
        <title>Microbial stratification in low pH oxic and suboxic macroscopic growths along an acid mine drainage.</title>
        <authorList>
            <person name="Mendez-Garcia C."/>
            <person name="Mesa V."/>
            <person name="Sprenger R.R."/>
            <person name="Richter M."/>
            <person name="Diez M.S."/>
            <person name="Solano J."/>
            <person name="Bargiela R."/>
            <person name="Golyshina O.V."/>
            <person name="Manteca A."/>
            <person name="Ramos J.L."/>
            <person name="Gallego J.R."/>
            <person name="Llorente I."/>
            <person name="Martins Dos Santos V.A."/>
            <person name="Jensen O.N."/>
            <person name="Pelaez A.I."/>
            <person name="Sanchez J."/>
            <person name="Ferrer M."/>
        </authorList>
    </citation>
    <scope>NUCLEOTIDE SEQUENCE</scope>
</reference>
<sequence length="134" mass="14318">MSSEHWDQRFAERPWISHPDPLLTDVAGELAPGRAIDLGCGPGRNAIWLAERGFQVTGVDASAVGLRQARERAAAAGVHLDLVLADLRSYLVSESTFDLAVVANLHPGPASSASSWPGRWSAWSPVDTSSWSAT</sequence>
<dbReference type="GO" id="GO:0008168">
    <property type="term" value="F:methyltransferase activity"/>
    <property type="evidence" value="ECO:0007669"/>
    <property type="project" value="UniProtKB-KW"/>
</dbReference>
<dbReference type="EMBL" id="AUZY01008579">
    <property type="protein sequence ID" value="EQD45469.1"/>
    <property type="molecule type" value="Genomic_DNA"/>
</dbReference>
<dbReference type="InterPro" id="IPR029063">
    <property type="entry name" value="SAM-dependent_MTases_sf"/>
</dbReference>
<dbReference type="AlphaFoldDB" id="T1AXR8"/>
<dbReference type="PANTHER" id="PTHR43464">
    <property type="entry name" value="METHYLTRANSFERASE"/>
    <property type="match status" value="1"/>
</dbReference>
<dbReference type="CDD" id="cd02440">
    <property type="entry name" value="AdoMet_MTases"/>
    <property type="match status" value="1"/>
</dbReference>
<dbReference type="Pfam" id="PF13649">
    <property type="entry name" value="Methyltransf_25"/>
    <property type="match status" value="1"/>
</dbReference>
<proteinExistence type="predicted"/>
<evidence type="ECO:0000259" key="1">
    <source>
        <dbReference type="Pfam" id="PF13649"/>
    </source>
</evidence>
<dbReference type="GO" id="GO:0032259">
    <property type="term" value="P:methylation"/>
    <property type="evidence" value="ECO:0007669"/>
    <property type="project" value="UniProtKB-KW"/>
</dbReference>
<name>T1AXR8_9ZZZZ</name>
<keyword evidence="2" id="KW-0808">Transferase</keyword>
<feature type="non-terminal residue" evidence="2">
    <location>
        <position position="134"/>
    </location>
</feature>
<dbReference type="InterPro" id="IPR041698">
    <property type="entry name" value="Methyltransf_25"/>
</dbReference>
<organism evidence="2">
    <name type="scientific">mine drainage metagenome</name>
    <dbReference type="NCBI Taxonomy" id="410659"/>
    <lineage>
        <taxon>unclassified sequences</taxon>
        <taxon>metagenomes</taxon>
        <taxon>ecological metagenomes</taxon>
    </lineage>
</organism>
<protein>
    <submittedName>
        <fullName evidence="2">Methyltransferase type 12</fullName>
    </submittedName>
</protein>
<evidence type="ECO:0000313" key="2">
    <source>
        <dbReference type="EMBL" id="EQD45469.1"/>
    </source>
</evidence>
<dbReference type="Gene3D" id="3.40.50.150">
    <property type="entry name" value="Vaccinia Virus protein VP39"/>
    <property type="match status" value="1"/>
</dbReference>
<keyword evidence="2" id="KW-0489">Methyltransferase</keyword>
<dbReference type="SUPFAM" id="SSF53335">
    <property type="entry name" value="S-adenosyl-L-methionine-dependent methyltransferases"/>
    <property type="match status" value="1"/>
</dbReference>
<dbReference type="PANTHER" id="PTHR43464:SF92">
    <property type="entry name" value="SLR1071 PROTEIN"/>
    <property type="match status" value="1"/>
</dbReference>
<feature type="domain" description="Methyltransferase" evidence="1">
    <location>
        <begin position="36"/>
        <end position="106"/>
    </location>
</feature>
<gene>
    <name evidence="2" type="ORF">B1B_13044</name>
</gene>
<reference evidence="2" key="1">
    <citation type="submission" date="2013-08" db="EMBL/GenBank/DDBJ databases">
        <authorList>
            <person name="Mendez C."/>
            <person name="Richter M."/>
            <person name="Ferrer M."/>
            <person name="Sanchez J."/>
        </authorList>
    </citation>
    <scope>NUCLEOTIDE SEQUENCE</scope>
</reference>